<protein>
    <recommendedName>
        <fullName evidence="2 9">Lysophospholipase</fullName>
        <ecNumber evidence="2 9">3.1.1.5</ecNumber>
    </recommendedName>
</protein>
<evidence type="ECO:0000313" key="12">
    <source>
        <dbReference type="EnsemblFungi" id="MVLG_06973T0"/>
    </source>
</evidence>
<dbReference type="EnsemblFungi" id="MVLG_06973T0">
    <property type="protein sequence ID" value="MVLG_06973T0"/>
    <property type="gene ID" value="MVLG_06973"/>
</dbReference>
<dbReference type="PANTHER" id="PTHR10728:SF33">
    <property type="entry name" value="LYSOPHOSPHOLIPASE 1-RELATED"/>
    <property type="match status" value="1"/>
</dbReference>
<dbReference type="FunCoup" id="U5HIX5">
    <property type="interactions" value="156"/>
</dbReference>
<gene>
    <name evidence="11" type="ORF">MVLG_06973</name>
</gene>
<dbReference type="InterPro" id="IPR002642">
    <property type="entry name" value="LysoPLipase_cat_dom"/>
</dbReference>
<dbReference type="STRING" id="683840.U5HIX5"/>
<evidence type="ECO:0000256" key="2">
    <source>
        <dbReference type="ARBA" id="ARBA00013274"/>
    </source>
</evidence>
<dbReference type="Gene3D" id="3.40.1090.10">
    <property type="entry name" value="Cytosolic phospholipase A2 catalytic domain"/>
    <property type="match status" value="1"/>
</dbReference>
<dbReference type="SUPFAM" id="SSF52151">
    <property type="entry name" value="FabD/lysophospholipase-like"/>
    <property type="match status" value="1"/>
</dbReference>
<dbReference type="GO" id="GO:0004623">
    <property type="term" value="F:phospholipase A2 activity"/>
    <property type="evidence" value="ECO:0007669"/>
    <property type="project" value="TreeGrafter"/>
</dbReference>
<reference evidence="13" key="1">
    <citation type="submission" date="2010-11" db="EMBL/GenBank/DDBJ databases">
        <title>The genome sequence of Microbotryum violaceum strain p1A1 Lamole.</title>
        <authorList>
            <person name="Cuomo C."/>
            <person name="Perlin M."/>
            <person name="Young S.K."/>
            <person name="Zeng Q."/>
            <person name="Gargeya S."/>
            <person name="Alvarado L."/>
            <person name="Berlin A."/>
            <person name="Chapman S.B."/>
            <person name="Chen Z."/>
            <person name="Freedman E."/>
            <person name="Gellesch M."/>
            <person name="Goldberg J."/>
            <person name="Griggs A."/>
            <person name="Gujja S."/>
            <person name="Heilman E."/>
            <person name="Heiman D."/>
            <person name="Howarth C."/>
            <person name="Mehta T."/>
            <person name="Neiman D."/>
            <person name="Pearson M."/>
            <person name="Roberts A."/>
            <person name="Saif S."/>
            <person name="Shea T."/>
            <person name="Shenoy N."/>
            <person name="Sisk P."/>
            <person name="Stolte C."/>
            <person name="Sykes S."/>
            <person name="White J."/>
            <person name="Yandava C."/>
            <person name="Haas B."/>
            <person name="Nusbaum C."/>
            <person name="Birren B."/>
        </authorList>
    </citation>
    <scope>NUCLEOTIDE SEQUENCE [LARGE SCALE GENOMIC DNA]</scope>
    <source>
        <strain evidence="13">p1A1 Lamole</strain>
    </source>
</reference>
<dbReference type="Proteomes" id="UP000017200">
    <property type="component" value="Unassembled WGS sequence"/>
</dbReference>
<dbReference type="GO" id="GO:0004622">
    <property type="term" value="F:phosphatidylcholine lysophospholipase activity"/>
    <property type="evidence" value="ECO:0007669"/>
    <property type="project" value="UniProtKB-EC"/>
</dbReference>
<evidence type="ECO:0000256" key="6">
    <source>
        <dbReference type="ARBA" id="ARBA00023098"/>
    </source>
</evidence>
<name>U5HIX5_USTV1</name>
<dbReference type="EMBL" id="AEIJ01000956">
    <property type="status" value="NOT_ANNOTATED_CDS"/>
    <property type="molecule type" value="Genomic_DNA"/>
</dbReference>
<evidence type="ECO:0000259" key="10">
    <source>
        <dbReference type="PROSITE" id="PS51210"/>
    </source>
</evidence>
<dbReference type="AlphaFoldDB" id="U5HIX5"/>
<accession>U5HIX5</accession>
<dbReference type="OrthoDB" id="4084751at2759"/>
<dbReference type="EMBL" id="GL541817">
    <property type="protein sequence ID" value="KDE02478.1"/>
    <property type="molecule type" value="Genomic_DNA"/>
</dbReference>
<comment type="similarity">
    <text evidence="1 9">Belongs to the lysophospholipase family.</text>
</comment>
<dbReference type="InterPro" id="IPR016035">
    <property type="entry name" value="Acyl_Trfase/lysoPLipase"/>
</dbReference>
<dbReference type="OMA" id="QLWSHIP"/>
<evidence type="ECO:0000313" key="11">
    <source>
        <dbReference type="EMBL" id="KDE02478.1"/>
    </source>
</evidence>
<evidence type="ECO:0000256" key="4">
    <source>
        <dbReference type="ARBA" id="ARBA00022801"/>
    </source>
</evidence>
<dbReference type="PROSITE" id="PS51210">
    <property type="entry name" value="PLA2C"/>
    <property type="match status" value="1"/>
</dbReference>
<keyword evidence="4 8" id="KW-0378">Hydrolase</keyword>
<keyword evidence="13" id="KW-1185">Reference proteome</keyword>
<evidence type="ECO:0000256" key="8">
    <source>
        <dbReference type="PROSITE-ProRule" id="PRU00555"/>
    </source>
</evidence>
<dbReference type="PANTHER" id="PTHR10728">
    <property type="entry name" value="CYTOSOLIC PHOSPHOLIPASE A2"/>
    <property type="match status" value="1"/>
</dbReference>
<sequence>MWALGGIAGSVLWICAVNGQGSSYAPRRVRCPTDGPLVKSTGSPLAGNQFLESREATYQAARWNKVLEPLYLKYLGNGQDTGYSTAQIATIVKHEPRIGTACSGGGLRASLYCAGTLSALDSRSRSHAAPVLQLSAYMTGLSGGSWAITSLATSNLGPTSIYDIVLGKNGAPGWKLDLNLNFPSIKHLIPFNANIIRDLHEKNRAHFSVTLIDYWGRLLGHHFLPGTTRASFFSQLAPNDNGLLFDAINSTSKFKEFEMPYPIVTTTSRVRPWDQFKVVHDYIPAINTVFEISPYSFGSFDPSLSAHIPTEYMGSYVEQTQTGVARTCVNGFDSASFIMGCSAGLFTAIESMLQPDMKTFRRLLSLIHRVSKEEKLDILTSKVPNTFYGYNSGLMGSRRFESAENKNLYLTDGGMNGENIPLAPLLVKARRLDTIFAIDASQDTKMSWPNGVSLHRTWERINRTANGYSDFPPVPSKPYDFLMGGLTRRPVFFGCNVKDARVDKPGNYPILIYLPNAPVPHSGYSTNTKTSQMEYSISDTEAFLNTVQANAMKGYPGGDAVVDREYKTALKCATVDRARQRGNMARSAICQIQMQRYCWPPLKA</sequence>
<reference evidence="11 13" key="3">
    <citation type="journal article" date="2015" name="BMC Genomics">
        <title>Sex and parasites: genomic and transcriptomic analysis of Microbotryum lychnidis-dioicae, the biotrophic and plant-castrating anther smut fungus.</title>
        <authorList>
            <person name="Perlin M.H."/>
            <person name="Amselem J."/>
            <person name="Fontanillas E."/>
            <person name="Toh S.S."/>
            <person name="Chen Z."/>
            <person name="Goldberg J."/>
            <person name="Duplessis S."/>
            <person name="Henrissat B."/>
            <person name="Young S."/>
            <person name="Zeng Q."/>
            <person name="Aguileta G."/>
            <person name="Petit E."/>
            <person name="Badouin H."/>
            <person name="Andrews J."/>
            <person name="Razeeq D."/>
            <person name="Gabaldon T."/>
            <person name="Quesneville H."/>
            <person name="Giraud T."/>
            <person name="Hood M.E."/>
            <person name="Schultz D.J."/>
            <person name="Cuomo C.A."/>
        </authorList>
    </citation>
    <scope>NUCLEOTIDE SEQUENCE [LARGE SCALE GENOMIC DNA]</scope>
    <source>
        <strain evidence="11">P1A1 Lamole</strain>
        <strain evidence="13">p1A1 Lamole</strain>
    </source>
</reference>
<reference evidence="11" key="2">
    <citation type="submission" date="2010-11" db="EMBL/GenBank/DDBJ databases">
        <authorList>
            <consortium name="The Broad Institute Genome Sequencing Platform"/>
            <person name="Earl A."/>
            <person name="Ward D."/>
            <person name="Feldgarden M."/>
            <person name="Gevers D."/>
            <person name="Butler R."/>
            <person name="Young S.K."/>
            <person name="Zeng Q."/>
            <person name="Gargeya S."/>
            <person name="Fitzgerald M."/>
            <person name="Haas B."/>
            <person name="Abouelleil A."/>
            <person name="Alvarado L."/>
            <person name="Arachchi H.M."/>
            <person name="Berlin A."/>
            <person name="Brown A."/>
            <person name="Chapman S.B."/>
            <person name="Chen Z."/>
            <person name="Dunbar C."/>
            <person name="Freedman E."/>
            <person name="Gearin G."/>
            <person name="Gellesch M."/>
            <person name="Goldberg J."/>
            <person name="Griggs A."/>
            <person name="Gujja S."/>
            <person name="Heilman E."/>
            <person name="Heiman D."/>
            <person name="Howarth C."/>
            <person name="Larson L."/>
            <person name="Lui A."/>
            <person name="MacDonald P.J.P."/>
            <person name="Mehta T."/>
            <person name="Montmayeur A."/>
            <person name="Murphy C."/>
            <person name="Neiman D."/>
            <person name="Pearson M."/>
            <person name="Priest M."/>
            <person name="Roberts A."/>
            <person name="Saif S."/>
            <person name="Shea T."/>
            <person name="Shenoy N."/>
            <person name="Sisk P."/>
            <person name="Stolte C."/>
            <person name="Sykes S."/>
            <person name="White J."/>
            <person name="Yandava C."/>
            <person name="Wortman J."/>
            <person name="Nusbaum C."/>
            <person name="Birren B."/>
        </authorList>
    </citation>
    <scope>NUCLEOTIDE SEQUENCE</scope>
    <source>
        <strain evidence="11">P1A1 Lamole</strain>
    </source>
</reference>
<evidence type="ECO:0000313" key="13">
    <source>
        <dbReference type="Proteomes" id="UP000017200"/>
    </source>
</evidence>
<evidence type="ECO:0000256" key="7">
    <source>
        <dbReference type="ARBA" id="ARBA00023180"/>
    </source>
</evidence>
<feature type="chain" id="PRO_5009369422" description="Lysophospholipase" evidence="9">
    <location>
        <begin position="20"/>
        <end position="604"/>
    </location>
</feature>
<evidence type="ECO:0000256" key="9">
    <source>
        <dbReference type="RuleBase" id="RU362103"/>
    </source>
</evidence>
<dbReference type="GO" id="GO:0005829">
    <property type="term" value="C:cytosol"/>
    <property type="evidence" value="ECO:0007669"/>
    <property type="project" value="TreeGrafter"/>
</dbReference>
<dbReference type="SMART" id="SM00022">
    <property type="entry name" value="PLAc"/>
    <property type="match status" value="1"/>
</dbReference>
<keyword evidence="6 8" id="KW-0443">Lipid metabolism</keyword>
<dbReference type="EC" id="3.1.1.5" evidence="2 9"/>
<comment type="catalytic activity">
    <reaction evidence="9">
        <text>a 1-acyl-sn-glycero-3-phosphocholine + H2O = sn-glycerol 3-phosphocholine + a fatty acid + H(+)</text>
        <dbReference type="Rhea" id="RHEA:15177"/>
        <dbReference type="ChEBI" id="CHEBI:15377"/>
        <dbReference type="ChEBI" id="CHEBI:15378"/>
        <dbReference type="ChEBI" id="CHEBI:16870"/>
        <dbReference type="ChEBI" id="CHEBI:28868"/>
        <dbReference type="ChEBI" id="CHEBI:58168"/>
        <dbReference type="EC" id="3.1.1.5"/>
    </reaction>
</comment>
<dbReference type="HOGENOM" id="CLU_014602_1_0_1"/>
<evidence type="ECO:0000256" key="3">
    <source>
        <dbReference type="ARBA" id="ARBA00022729"/>
    </source>
</evidence>
<dbReference type="InParanoid" id="U5HIX5"/>
<proteinExistence type="inferred from homology"/>
<feature type="signal peptide" evidence="9">
    <location>
        <begin position="1"/>
        <end position="19"/>
    </location>
</feature>
<feature type="domain" description="PLA2c" evidence="10">
    <location>
        <begin position="30"/>
        <end position="604"/>
    </location>
</feature>
<dbReference type="GO" id="GO:0046475">
    <property type="term" value="P:glycerophospholipid catabolic process"/>
    <property type="evidence" value="ECO:0007669"/>
    <property type="project" value="TreeGrafter"/>
</dbReference>
<keyword evidence="7" id="KW-0325">Glycoprotein</keyword>
<organism evidence="11">
    <name type="scientific">Microbotryum lychnidis-dioicae (strain p1A1 Lamole / MvSl-1064)</name>
    <name type="common">Anther smut fungus</name>
    <dbReference type="NCBI Taxonomy" id="683840"/>
    <lineage>
        <taxon>Eukaryota</taxon>
        <taxon>Fungi</taxon>
        <taxon>Dikarya</taxon>
        <taxon>Basidiomycota</taxon>
        <taxon>Pucciniomycotina</taxon>
        <taxon>Microbotryomycetes</taxon>
        <taxon>Microbotryales</taxon>
        <taxon>Microbotryaceae</taxon>
        <taxon>Microbotryum</taxon>
    </lineage>
</organism>
<keyword evidence="5 8" id="KW-0442">Lipid degradation</keyword>
<evidence type="ECO:0000256" key="1">
    <source>
        <dbReference type="ARBA" id="ARBA00008780"/>
    </source>
</evidence>
<keyword evidence="3 9" id="KW-0732">Signal</keyword>
<reference evidence="12" key="4">
    <citation type="submission" date="2015-06" db="UniProtKB">
        <authorList>
            <consortium name="EnsemblFungi"/>
        </authorList>
    </citation>
    <scope>IDENTIFICATION</scope>
</reference>
<dbReference type="Pfam" id="PF01735">
    <property type="entry name" value="PLA2_B"/>
    <property type="match status" value="1"/>
</dbReference>
<evidence type="ECO:0000256" key="5">
    <source>
        <dbReference type="ARBA" id="ARBA00022963"/>
    </source>
</evidence>